<dbReference type="Proteomes" id="UP000559809">
    <property type="component" value="Unassembled WGS sequence"/>
</dbReference>
<evidence type="ECO:0000313" key="4">
    <source>
        <dbReference type="Proteomes" id="UP000559809"/>
    </source>
</evidence>
<keyword evidence="1 3" id="KW-0378">Hydrolase</keyword>
<reference evidence="3 4" key="1">
    <citation type="submission" date="2020-07" db="EMBL/GenBank/DDBJ databases">
        <title>Taxonomic revisions and descriptions of new bacterial species based on genomic comparisons in the high-G+C-content subgroup of the family Alcaligenaceae.</title>
        <authorList>
            <person name="Szabo A."/>
            <person name="Felfoldi T."/>
        </authorList>
    </citation>
    <scope>NUCLEOTIDE SEQUENCE [LARGE SCALE GENOMIC DNA]</scope>
    <source>
        <strain evidence="3 4">LMG 24012</strain>
    </source>
</reference>
<dbReference type="InterPro" id="IPR050266">
    <property type="entry name" value="AB_hydrolase_sf"/>
</dbReference>
<feature type="domain" description="AB hydrolase-1" evidence="2">
    <location>
        <begin position="23"/>
        <end position="249"/>
    </location>
</feature>
<dbReference type="GO" id="GO:0016787">
    <property type="term" value="F:hydrolase activity"/>
    <property type="evidence" value="ECO:0007669"/>
    <property type="project" value="UniProtKB-KW"/>
</dbReference>
<dbReference type="PANTHER" id="PTHR43798">
    <property type="entry name" value="MONOACYLGLYCEROL LIPASE"/>
    <property type="match status" value="1"/>
</dbReference>
<protein>
    <submittedName>
        <fullName evidence="3">Alpha/beta hydrolase</fullName>
    </submittedName>
</protein>
<dbReference type="GO" id="GO:0016020">
    <property type="term" value="C:membrane"/>
    <property type="evidence" value="ECO:0007669"/>
    <property type="project" value="TreeGrafter"/>
</dbReference>
<name>A0A853FYZ0_9BURK</name>
<dbReference type="RefSeq" id="WP_180152925.1">
    <property type="nucleotide sequence ID" value="NZ_JACCEM010000001.1"/>
</dbReference>
<comment type="caution">
    <text evidence="3">The sequence shown here is derived from an EMBL/GenBank/DDBJ whole genome shotgun (WGS) entry which is preliminary data.</text>
</comment>
<dbReference type="SUPFAM" id="SSF53474">
    <property type="entry name" value="alpha/beta-Hydrolases"/>
    <property type="match status" value="1"/>
</dbReference>
<gene>
    <name evidence="3" type="ORF">H0A72_00815</name>
</gene>
<accession>A0A853FYZ0</accession>
<dbReference type="PANTHER" id="PTHR43798:SF31">
    <property type="entry name" value="AB HYDROLASE SUPERFAMILY PROTEIN YCLE"/>
    <property type="match status" value="1"/>
</dbReference>
<keyword evidence="4" id="KW-1185">Reference proteome</keyword>
<evidence type="ECO:0000313" key="3">
    <source>
        <dbReference type="EMBL" id="NYT47841.1"/>
    </source>
</evidence>
<dbReference type="AlphaFoldDB" id="A0A853FYZ0"/>
<organism evidence="3 4">
    <name type="scientific">Parapusillimonas granuli</name>
    <dbReference type="NCBI Taxonomy" id="380911"/>
    <lineage>
        <taxon>Bacteria</taxon>
        <taxon>Pseudomonadati</taxon>
        <taxon>Pseudomonadota</taxon>
        <taxon>Betaproteobacteria</taxon>
        <taxon>Burkholderiales</taxon>
        <taxon>Alcaligenaceae</taxon>
        <taxon>Parapusillimonas</taxon>
    </lineage>
</organism>
<dbReference type="Gene3D" id="3.40.50.1820">
    <property type="entry name" value="alpha/beta hydrolase"/>
    <property type="match status" value="1"/>
</dbReference>
<dbReference type="InterPro" id="IPR029058">
    <property type="entry name" value="AB_hydrolase_fold"/>
</dbReference>
<dbReference type="InterPro" id="IPR000073">
    <property type="entry name" value="AB_hydrolase_1"/>
</dbReference>
<evidence type="ECO:0000256" key="1">
    <source>
        <dbReference type="ARBA" id="ARBA00022801"/>
    </source>
</evidence>
<sequence length="271" mass="28759">MMHQRAASHSEATIQYTAQGTGYPIVILPSLGRGPADYDELAGLLALRGFKVLRPVPRGLHDAASRAASGKLTLHDYARDVAAVIRREGDPDAVIAGHALGNFIARTTAADFPALVRGVALLAGSAGKAPEGQDSIPADVLESVYESGNPSLPDEERLLHLRKAFFAPGNDPSAWLTGWYPELKAVQTAAWRATPIDDYFAAGSAPLLDLQAAQDTVAPRRFSHVLKQALGDRVTVEVIDNAGHALIPEQPEAVARVLGDWVRKLIGDGAA</sequence>
<dbReference type="EMBL" id="JACCEM010000001">
    <property type="protein sequence ID" value="NYT47841.1"/>
    <property type="molecule type" value="Genomic_DNA"/>
</dbReference>
<evidence type="ECO:0000259" key="2">
    <source>
        <dbReference type="Pfam" id="PF00561"/>
    </source>
</evidence>
<dbReference type="Pfam" id="PF00561">
    <property type="entry name" value="Abhydrolase_1"/>
    <property type="match status" value="1"/>
</dbReference>
<proteinExistence type="predicted"/>